<evidence type="ECO:0000256" key="1">
    <source>
        <dbReference type="ARBA" id="ARBA00022829"/>
    </source>
</evidence>
<dbReference type="PROSITE" id="PS51898">
    <property type="entry name" value="TYR_RECOMBINASE"/>
    <property type="match status" value="1"/>
</dbReference>
<dbReference type="SUPFAM" id="SSF56349">
    <property type="entry name" value="DNA breaking-rejoining enzymes"/>
    <property type="match status" value="1"/>
</dbReference>
<organism evidence="8 9">
    <name type="scientific">Nereida ignava</name>
    <dbReference type="NCBI Taxonomy" id="282199"/>
    <lineage>
        <taxon>Bacteria</taxon>
        <taxon>Pseudomonadati</taxon>
        <taxon>Pseudomonadota</taxon>
        <taxon>Alphaproteobacteria</taxon>
        <taxon>Rhodobacterales</taxon>
        <taxon>Roseobacteraceae</taxon>
        <taxon>Nereida</taxon>
    </lineage>
</organism>
<reference evidence="8 9" key="1">
    <citation type="submission" date="2015-04" db="EMBL/GenBank/DDBJ databases">
        <authorList>
            <person name="Syromyatnikov M.Y."/>
            <person name="Popov V.N."/>
        </authorList>
    </citation>
    <scope>NUCLEOTIDE SEQUENCE [LARGE SCALE GENOMIC DNA]</scope>
    <source>
        <strain evidence="8 9">CECT 5292</strain>
    </source>
</reference>
<proteinExistence type="predicted"/>
<gene>
    <name evidence="8" type="primary">xerD_4</name>
    <name evidence="8" type="ORF">NIG5292_02700</name>
</gene>
<feature type="domain" description="Core-binding (CB)" evidence="7">
    <location>
        <begin position="4"/>
        <end position="86"/>
    </location>
</feature>
<evidence type="ECO:0000313" key="8">
    <source>
        <dbReference type="EMBL" id="CRK76635.1"/>
    </source>
</evidence>
<dbReference type="GO" id="GO:0007059">
    <property type="term" value="P:chromosome segregation"/>
    <property type="evidence" value="ECO:0007669"/>
    <property type="project" value="UniProtKB-KW"/>
</dbReference>
<dbReference type="PROSITE" id="PS51900">
    <property type="entry name" value="CB"/>
    <property type="match status" value="1"/>
</dbReference>
<dbReference type="InterPro" id="IPR004107">
    <property type="entry name" value="Integrase_SAM-like_N"/>
</dbReference>
<evidence type="ECO:0000259" key="6">
    <source>
        <dbReference type="PROSITE" id="PS51898"/>
    </source>
</evidence>
<dbReference type="GO" id="GO:0006310">
    <property type="term" value="P:DNA recombination"/>
    <property type="evidence" value="ECO:0007669"/>
    <property type="project" value="UniProtKB-KW"/>
</dbReference>
<keyword evidence="9" id="KW-1185">Reference proteome</keyword>
<dbReference type="Pfam" id="PF02899">
    <property type="entry name" value="Phage_int_SAM_1"/>
    <property type="match status" value="1"/>
</dbReference>
<dbReference type="InterPro" id="IPR044068">
    <property type="entry name" value="CB"/>
</dbReference>
<sequence>MRHMSHYEKIQHVINQLNGAYAPNTLRSYYADAKSFVDWCEQRKTKPFPLVSDTVRGFIEHMQLDYSYSTIRRRLSALRRLNGLLGFEDQTFTEDVYLAIRKLKRAKCLEQRQAVGINEDLLVKMIEAQPDTLVGKRNRLLLSLGYDFLARRSELVAIRNEDLTFTQDGALKGIIRRSKTDQYGNGRLVFGSERSAKLLRKWLKLKPKEIQPVFCAINHGRCLDRAICDRQVNEIIKQGLVRVKRYPRPNDLEVSGHSLRVGAAQDLLTKGHDIAAIMRAGGWSEPSTVSRYLRFAEHNIWK</sequence>
<keyword evidence="4" id="KW-0233">DNA recombination</keyword>
<dbReference type="InterPro" id="IPR002104">
    <property type="entry name" value="Integrase_catalytic"/>
</dbReference>
<dbReference type="EMBL" id="CVQV01000027">
    <property type="protein sequence ID" value="CRK76635.1"/>
    <property type="molecule type" value="Genomic_DNA"/>
</dbReference>
<evidence type="ECO:0000259" key="7">
    <source>
        <dbReference type="PROSITE" id="PS51900"/>
    </source>
</evidence>
<dbReference type="Pfam" id="PF00589">
    <property type="entry name" value="Phage_integrase"/>
    <property type="match status" value="1"/>
</dbReference>
<keyword evidence="1" id="KW-0159">Chromosome partition</keyword>
<keyword evidence="3 5" id="KW-0238">DNA-binding</keyword>
<evidence type="ECO:0000256" key="3">
    <source>
        <dbReference type="ARBA" id="ARBA00023125"/>
    </source>
</evidence>
<dbReference type="Gene3D" id="1.10.443.10">
    <property type="entry name" value="Intergrase catalytic core"/>
    <property type="match status" value="1"/>
</dbReference>
<protein>
    <submittedName>
        <fullName evidence="8">Tyrosine recombinase XerD</fullName>
    </submittedName>
</protein>
<dbReference type="InterPro" id="IPR050090">
    <property type="entry name" value="Tyrosine_recombinase_XerCD"/>
</dbReference>
<name>A0A0U1NPH0_9RHOB</name>
<dbReference type="Gene3D" id="1.10.150.130">
    <property type="match status" value="1"/>
</dbReference>
<dbReference type="GO" id="GO:0015074">
    <property type="term" value="P:DNA integration"/>
    <property type="evidence" value="ECO:0007669"/>
    <property type="project" value="UniProtKB-KW"/>
</dbReference>
<evidence type="ECO:0000256" key="4">
    <source>
        <dbReference type="ARBA" id="ARBA00023172"/>
    </source>
</evidence>
<dbReference type="InterPro" id="IPR013762">
    <property type="entry name" value="Integrase-like_cat_sf"/>
</dbReference>
<keyword evidence="2" id="KW-0229">DNA integration</keyword>
<dbReference type="InterPro" id="IPR011010">
    <property type="entry name" value="DNA_brk_join_enz"/>
</dbReference>
<dbReference type="AlphaFoldDB" id="A0A0U1NPH0"/>
<feature type="domain" description="Tyr recombinase" evidence="6">
    <location>
        <begin position="104"/>
        <end position="302"/>
    </location>
</feature>
<accession>A0A0U1NPH0</accession>
<dbReference type="SUPFAM" id="SSF47823">
    <property type="entry name" value="lambda integrase-like, N-terminal domain"/>
    <property type="match status" value="1"/>
</dbReference>
<dbReference type="GO" id="GO:0003677">
    <property type="term" value="F:DNA binding"/>
    <property type="evidence" value="ECO:0007669"/>
    <property type="project" value="UniProtKB-UniRule"/>
</dbReference>
<dbReference type="InterPro" id="IPR010998">
    <property type="entry name" value="Integrase_recombinase_N"/>
</dbReference>
<dbReference type="Proteomes" id="UP000048949">
    <property type="component" value="Unassembled WGS sequence"/>
</dbReference>
<evidence type="ECO:0000313" key="9">
    <source>
        <dbReference type="Proteomes" id="UP000048949"/>
    </source>
</evidence>
<dbReference type="PANTHER" id="PTHR30349">
    <property type="entry name" value="PHAGE INTEGRASE-RELATED"/>
    <property type="match status" value="1"/>
</dbReference>
<evidence type="ECO:0000256" key="2">
    <source>
        <dbReference type="ARBA" id="ARBA00022908"/>
    </source>
</evidence>
<dbReference type="PANTHER" id="PTHR30349:SF81">
    <property type="entry name" value="TYROSINE RECOMBINASE XERC"/>
    <property type="match status" value="1"/>
</dbReference>
<evidence type="ECO:0000256" key="5">
    <source>
        <dbReference type="PROSITE-ProRule" id="PRU01248"/>
    </source>
</evidence>